<keyword evidence="2" id="KW-0732">Signal</keyword>
<organism evidence="3 4">
    <name type="scientific">Prorocentrum cordatum</name>
    <dbReference type="NCBI Taxonomy" id="2364126"/>
    <lineage>
        <taxon>Eukaryota</taxon>
        <taxon>Sar</taxon>
        <taxon>Alveolata</taxon>
        <taxon>Dinophyceae</taxon>
        <taxon>Prorocentrales</taxon>
        <taxon>Prorocentraceae</taxon>
        <taxon>Prorocentrum</taxon>
    </lineage>
</organism>
<proteinExistence type="predicted"/>
<dbReference type="Proteomes" id="UP001189429">
    <property type="component" value="Unassembled WGS sequence"/>
</dbReference>
<evidence type="ECO:0000256" key="2">
    <source>
        <dbReference type="SAM" id="SignalP"/>
    </source>
</evidence>
<feature type="compositionally biased region" description="Pro residues" evidence="1">
    <location>
        <begin position="333"/>
        <end position="345"/>
    </location>
</feature>
<dbReference type="EMBL" id="CAUYUJ010020837">
    <property type="protein sequence ID" value="CAK0900783.1"/>
    <property type="molecule type" value="Genomic_DNA"/>
</dbReference>
<feature type="signal peptide" evidence="2">
    <location>
        <begin position="1"/>
        <end position="23"/>
    </location>
</feature>
<keyword evidence="4" id="KW-1185">Reference proteome</keyword>
<gene>
    <name evidence="3" type="ORF">PCOR1329_LOCUS77988</name>
</gene>
<feature type="region of interest" description="Disordered" evidence="1">
    <location>
        <begin position="330"/>
        <end position="349"/>
    </location>
</feature>
<name>A0ABN9XRG3_9DINO</name>
<comment type="caution">
    <text evidence="3">The sequence shown here is derived from an EMBL/GenBank/DDBJ whole genome shotgun (WGS) entry which is preliminary data.</text>
</comment>
<feature type="chain" id="PRO_5047436903" evidence="2">
    <location>
        <begin position="24"/>
        <end position="474"/>
    </location>
</feature>
<accession>A0ABN9XRG3</accession>
<evidence type="ECO:0000313" key="3">
    <source>
        <dbReference type="EMBL" id="CAK0900783.1"/>
    </source>
</evidence>
<evidence type="ECO:0000256" key="1">
    <source>
        <dbReference type="SAM" id="MobiDB-lite"/>
    </source>
</evidence>
<sequence length="474" mass="51570">MPPLLRLLRCWVAIASCIQAFAASDLPRGGRRRGWRLHADAAHSFQPEISRDVRSVLEALRRDRDDARAAPRPAVPRALPWIAYVSPRFVLVSVHLGSLVGHRGWATTGAAIPHINAHLSGQLRGEVPEEWLQANRRTHCRVCGLCVSTLRGGIHPTCRPLERQQARAQPPGAPPAQAAPPGMPTLAEIRSRAVPTLKHVPKECRGAWAPALTRCLAQVVHTNSVEAWTELQMLTKCLLAAPPRRGRAHARAVAAFTADRLARWEHGERAELWADLAEPQRWKLDNSTEARQRRADALAREGLDRKAVAALMSEPLVDPTAEARRKLEALHPTEPPPPPGPPAGLPPALRLTSDQVAEALKSFPEGSGAGPSALRAQHLRDALTRAHGSTLTELLTEVVQMLADGRAPGQSELIVPSGTLSAEPAARFPPALLRDEETGESRVNWSGDFELLGAPIGGLLLPESPRKLRPNYLF</sequence>
<evidence type="ECO:0000313" key="4">
    <source>
        <dbReference type="Proteomes" id="UP001189429"/>
    </source>
</evidence>
<reference evidence="3" key="1">
    <citation type="submission" date="2023-10" db="EMBL/GenBank/DDBJ databases">
        <authorList>
            <person name="Chen Y."/>
            <person name="Shah S."/>
            <person name="Dougan E. K."/>
            <person name="Thang M."/>
            <person name="Chan C."/>
        </authorList>
    </citation>
    <scope>NUCLEOTIDE SEQUENCE [LARGE SCALE GENOMIC DNA]</scope>
</reference>
<protein>
    <submittedName>
        <fullName evidence="3">Uncharacterized protein</fullName>
    </submittedName>
</protein>